<dbReference type="InterPro" id="IPR047112">
    <property type="entry name" value="RecG/Mfd"/>
</dbReference>
<feature type="domain" description="Helicase ATP-binding" evidence="16">
    <location>
        <begin position="283"/>
        <end position="444"/>
    </location>
</feature>
<dbReference type="GO" id="GO:0016887">
    <property type="term" value="F:ATP hydrolysis activity"/>
    <property type="evidence" value="ECO:0007669"/>
    <property type="project" value="RHEA"/>
</dbReference>
<dbReference type="InterPro" id="IPR033454">
    <property type="entry name" value="RecG_wedge"/>
</dbReference>
<dbReference type="Gene3D" id="2.40.50.140">
    <property type="entry name" value="Nucleic acid-binding proteins"/>
    <property type="match status" value="1"/>
</dbReference>
<keyword evidence="3 15" id="KW-0547">Nucleotide-binding</keyword>
<organism evidence="18 19">
    <name type="scientific">Aureliella helgolandensis</name>
    <dbReference type="NCBI Taxonomy" id="2527968"/>
    <lineage>
        <taxon>Bacteria</taxon>
        <taxon>Pseudomonadati</taxon>
        <taxon>Planctomycetota</taxon>
        <taxon>Planctomycetia</taxon>
        <taxon>Pirellulales</taxon>
        <taxon>Pirellulaceae</taxon>
        <taxon>Aureliella</taxon>
    </lineage>
</organism>
<evidence type="ECO:0000256" key="12">
    <source>
        <dbReference type="ARBA" id="ARBA00034617"/>
    </source>
</evidence>
<name>A0A518FZU5_9BACT</name>
<dbReference type="GO" id="GO:0006281">
    <property type="term" value="P:DNA repair"/>
    <property type="evidence" value="ECO:0007669"/>
    <property type="project" value="UniProtKB-UniRule"/>
</dbReference>
<dbReference type="SMART" id="SM00490">
    <property type="entry name" value="HELICc"/>
    <property type="match status" value="1"/>
</dbReference>
<dbReference type="RefSeq" id="WP_145072614.1">
    <property type="nucleotide sequence ID" value="NZ_CP036298.1"/>
</dbReference>
<evidence type="ECO:0000259" key="17">
    <source>
        <dbReference type="PROSITE" id="PS51194"/>
    </source>
</evidence>
<dbReference type="GO" id="GO:0003677">
    <property type="term" value="F:DNA binding"/>
    <property type="evidence" value="ECO:0007669"/>
    <property type="project" value="UniProtKB-KW"/>
</dbReference>
<dbReference type="Pfam" id="PF00270">
    <property type="entry name" value="DEAD"/>
    <property type="match status" value="1"/>
</dbReference>
<dbReference type="CDD" id="cd17992">
    <property type="entry name" value="DEXHc_RecG"/>
    <property type="match status" value="1"/>
</dbReference>
<dbReference type="InterPro" id="IPR014001">
    <property type="entry name" value="Helicase_ATP-bd"/>
</dbReference>
<sequence length="698" mass="76593">MSTANPTRQDLLQEVRFLKSVGMSRAPLLGRLGIYRAMDLLFFFPRAYEAPAPIQGVELFTNGTQVTFVGTVQELDERVTQNGKHMLGVQIAADGGGFVRLLWFNQPFRKDSLKPGTRITATGLPRSTVLNWEMVQPQIRLLEADEVPEGRRPLAIYPLTEGLKAAGMRFIMQESLPDLIPLIEEVLPTELRERLGVLDIASALHAIHFPDSLAEAEQGQARFKAQELLVLQLALSLQRAAREGSAKAPVCEPSGKIHSRILNRLPFQLTQDQATSVAEIGRDMARDIPMNRLLQGDVGSGKTVVAQYAMLLCVAHGCQATLMAPTEVLARQHAGTLDRSLASSRVRVALLTGSLSTRQRRETIERVASGEVDLLVGTQAILSDEVVFHQLGLVIVDEQHKFGVMQRAKLRTDASQPHYLVLSATPIPRTIAMTAFGDLDVSTIRSKPPGRAPVHTYVAPKDSLDSWWRFVEEQLKQGRQAYVIAPRVAEVDPESDVASAEGFYEHLRKQVFGHRAVGLLHGRMDGADKESVLEQFASGDLDILVATTVVEVGIDVPNATVMTILDANRLGLSQLHQLRGRVSRGTHAGFVCAVPTSGCEPQDNARLQAFEQSDDGFELAEMDLRLRGPGDLLGTSQSGLPPLRIANLVDDAQWVALAQEVAREILQQDPNMESPAFAKLKQQTLRRYGESMQLGDVG</sequence>
<dbReference type="Pfam" id="PF19833">
    <property type="entry name" value="RecG_dom3_C"/>
    <property type="match status" value="1"/>
</dbReference>
<evidence type="ECO:0000256" key="9">
    <source>
        <dbReference type="ARBA" id="ARBA00023172"/>
    </source>
</evidence>
<evidence type="ECO:0000256" key="8">
    <source>
        <dbReference type="ARBA" id="ARBA00023125"/>
    </source>
</evidence>
<dbReference type="EMBL" id="CP036298">
    <property type="protein sequence ID" value="QDV21879.1"/>
    <property type="molecule type" value="Genomic_DNA"/>
</dbReference>
<comment type="catalytic activity">
    <reaction evidence="14 15">
        <text>ATP + H2O = ADP + phosphate + H(+)</text>
        <dbReference type="Rhea" id="RHEA:13065"/>
        <dbReference type="ChEBI" id="CHEBI:15377"/>
        <dbReference type="ChEBI" id="CHEBI:15378"/>
        <dbReference type="ChEBI" id="CHEBI:30616"/>
        <dbReference type="ChEBI" id="CHEBI:43474"/>
        <dbReference type="ChEBI" id="CHEBI:456216"/>
        <dbReference type="EC" id="5.6.2.4"/>
    </reaction>
</comment>
<dbReference type="NCBIfam" id="NF008168">
    <property type="entry name" value="PRK10917.2-2"/>
    <property type="match status" value="1"/>
</dbReference>
<evidence type="ECO:0000256" key="13">
    <source>
        <dbReference type="ARBA" id="ARBA00034808"/>
    </source>
</evidence>
<dbReference type="InterPro" id="IPR027417">
    <property type="entry name" value="P-loop_NTPase"/>
</dbReference>
<keyword evidence="7 15" id="KW-0067">ATP-binding</keyword>
<keyword evidence="11" id="KW-0413">Isomerase</keyword>
<dbReference type="InterPro" id="IPR012340">
    <property type="entry name" value="NA-bd_OB-fold"/>
</dbReference>
<evidence type="ECO:0000256" key="4">
    <source>
        <dbReference type="ARBA" id="ARBA00022763"/>
    </source>
</evidence>
<dbReference type="NCBIfam" id="NF008165">
    <property type="entry name" value="PRK10917.1-3"/>
    <property type="match status" value="1"/>
</dbReference>
<dbReference type="SMART" id="SM00487">
    <property type="entry name" value="DEXDc"/>
    <property type="match status" value="1"/>
</dbReference>
<dbReference type="CDD" id="cd04488">
    <property type="entry name" value="RecG_wedge_OBF"/>
    <property type="match status" value="1"/>
</dbReference>
<evidence type="ECO:0000256" key="1">
    <source>
        <dbReference type="ARBA" id="ARBA00007504"/>
    </source>
</evidence>
<keyword evidence="4 15" id="KW-0227">DNA damage</keyword>
<dbReference type="SUPFAM" id="SSF50249">
    <property type="entry name" value="Nucleic acid-binding proteins"/>
    <property type="match status" value="1"/>
</dbReference>
<dbReference type="Pfam" id="PF00271">
    <property type="entry name" value="Helicase_C"/>
    <property type="match status" value="1"/>
</dbReference>
<keyword evidence="8" id="KW-0238">DNA-binding</keyword>
<dbReference type="Pfam" id="PF17191">
    <property type="entry name" value="RecG_wedge"/>
    <property type="match status" value="1"/>
</dbReference>
<dbReference type="Proteomes" id="UP000318017">
    <property type="component" value="Chromosome"/>
</dbReference>
<dbReference type="EC" id="5.6.2.4" evidence="13 15"/>
<dbReference type="InterPro" id="IPR045562">
    <property type="entry name" value="RecG_dom3_C"/>
</dbReference>
<dbReference type="NCBIfam" id="TIGR00643">
    <property type="entry name" value="recG"/>
    <property type="match status" value="1"/>
</dbReference>
<dbReference type="PROSITE" id="PS51192">
    <property type="entry name" value="HELICASE_ATP_BIND_1"/>
    <property type="match status" value="1"/>
</dbReference>
<evidence type="ECO:0000259" key="16">
    <source>
        <dbReference type="PROSITE" id="PS51192"/>
    </source>
</evidence>
<gene>
    <name evidence="18" type="primary">recG</name>
    <name evidence="18" type="ORF">Q31a_01580</name>
</gene>
<dbReference type="GO" id="GO:0043138">
    <property type="term" value="F:3'-5' DNA helicase activity"/>
    <property type="evidence" value="ECO:0007669"/>
    <property type="project" value="UniProtKB-EC"/>
</dbReference>
<evidence type="ECO:0000256" key="7">
    <source>
        <dbReference type="ARBA" id="ARBA00022840"/>
    </source>
</evidence>
<proteinExistence type="inferred from homology"/>
<dbReference type="GO" id="GO:0005524">
    <property type="term" value="F:ATP binding"/>
    <property type="evidence" value="ECO:0007669"/>
    <property type="project" value="UniProtKB-KW"/>
</dbReference>
<evidence type="ECO:0000256" key="14">
    <source>
        <dbReference type="ARBA" id="ARBA00048988"/>
    </source>
</evidence>
<keyword evidence="5 15" id="KW-0378">Hydrolase</keyword>
<evidence type="ECO:0000256" key="11">
    <source>
        <dbReference type="ARBA" id="ARBA00023235"/>
    </source>
</evidence>
<evidence type="ECO:0000256" key="5">
    <source>
        <dbReference type="ARBA" id="ARBA00022801"/>
    </source>
</evidence>
<keyword evidence="6 15" id="KW-0347">Helicase</keyword>
<comment type="similarity">
    <text evidence="1 15">Belongs to the helicase family. RecG subfamily.</text>
</comment>
<dbReference type="SUPFAM" id="SSF52540">
    <property type="entry name" value="P-loop containing nucleoside triphosphate hydrolases"/>
    <property type="match status" value="2"/>
</dbReference>
<feature type="domain" description="Helicase C-terminal" evidence="17">
    <location>
        <begin position="463"/>
        <end position="630"/>
    </location>
</feature>
<protein>
    <recommendedName>
        <fullName evidence="2 15">ATP-dependent DNA helicase RecG</fullName>
        <ecNumber evidence="13 15">5.6.2.4</ecNumber>
    </recommendedName>
</protein>
<comment type="catalytic activity">
    <reaction evidence="12 15">
        <text>Couples ATP hydrolysis with the unwinding of duplex DNA by translocating in the 3'-5' direction.</text>
        <dbReference type="EC" id="5.6.2.4"/>
    </reaction>
</comment>
<dbReference type="KEGG" id="ahel:Q31a_01580"/>
<evidence type="ECO:0000313" key="19">
    <source>
        <dbReference type="Proteomes" id="UP000318017"/>
    </source>
</evidence>
<dbReference type="PANTHER" id="PTHR47964">
    <property type="entry name" value="ATP-DEPENDENT DNA HELICASE HOMOLOG RECG, CHLOROPLASTIC"/>
    <property type="match status" value="1"/>
</dbReference>
<keyword evidence="19" id="KW-1185">Reference proteome</keyword>
<evidence type="ECO:0000313" key="18">
    <source>
        <dbReference type="EMBL" id="QDV21879.1"/>
    </source>
</evidence>
<dbReference type="Gene3D" id="3.40.50.300">
    <property type="entry name" value="P-loop containing nucleotide triphosphate hydrolases"/>
    <property type="match status" value="2"/>
</dbReference>
<dbReference type="PANTHER" id="PTHR47964:SF1">
    <property type="entry name" value="ATP-DEPENDENT DNA HELICASE HOMOLOG RECG, CHLOROPLASTIC"/>
    <property type="match status" value="1"/>
</dbReference>
<dbReference type="InterPro" id="IPR001650">
    <property type="entry name" value="Helicase_C-like"/>
</dbReference>
<dbReference type="InterPro" id="IPR004609">
    <property type="entry name" value="ATP-dep_DNA_helicase_RecG"/>
</dbReference>
<dbReference type="InterPro" id="IPR011545">
    <property type="entry name" value="DEAD/DEAH_box_helicase_dom"/>
</dbReference>
<evidence type="ECO:0000256" key="10">
    <source>
        <dbReference type="ARBA" id="ARBA00023204"/>
    </source>
</evidence>
<evidence type="ECO:0000256" key="6">
    <source>
        <dbReference type="ARBA" id="ARBA00022806"/>
    </source>
</evidence>
<keyword evidence="10 15" id="KW-0234">DNA repair</keyword>
<dbReference type="AlphaFoldDB" id="A0A518FZU5"/>
<dbReference type="OrthoDB" id="9804325at2"/>
<keyword evidence="9 15" id="KW-0233">DNA recombination</keyword>
<evidence type="ECO:0000256" key="2">
    <source>
        <dbReference type="ARBA" id="ARBA00017846"/>
    </source>
</evidence>
<dbReference type="PROSITE" id="PS51194">
    <property type="entry name" value="HELICASE_CTER"/>
    <property type="match status" value="1"/>
</dbReference>
<reference evidence="18 19" key="1">
    <citation type="submission" date="2019-02" db="EMBL/GenBank/DDBJ databases">
        <title>Deep-cultivation of Planctomycetes and their phenomic and genomic characterization uncovers novel biology.</title>
        <authorList>
            <person name="Wiegand S."/>
            <person name="Jogler M."/>
            <person name="Boedeker C."/>
            <person name="Pinto D."/>
            <person name="Vollmers J."/>
            <person name="Rivas-Marin E."/>
            <person name="Kohn T."/>
            <person name="Peeters S.H."/>
            <person name="Heuer A."/>
            <person name="Rast P."/>
            <person name="Oberbeckmann S."/>
            <person name="Bunk B."/>
            <person name="Jeske O."/>
            <person name="Meyerdierks A."/>
            <person name="Storesund J.E."/>
            <person name="Kallscheuer N."/>
            <person name="Luecker S."/>
            <person name="Lage O.M."/>
            <person name="Pohl T."/>
            <person name="Merkel B.J."/>
            <person name="Hornburger P."/>
            <person name="Mueller R.-W."/>
            <person name="Bruemmer F."/>
            <person name="Labrenz M."/>
            <person name="Spormann A.M."/>
            <person name="Op den Camp H."/>
            <person name="Overmann J."/>
            <person name="Amann R."/>
            <person name="Jetten M.S.M."/>
            <person name="Mascher T."/>
            <person name="Medema M.H."/>
            <person name="Devos D.P."/>
            <person name="Kaster A.-K."/>
            <person name="Ovreas L."/>
            <person name="Rohde M."/>
            <person name="Galperin M.Y."/>
            <person name="Jogler C."/>
        </authorList>
    </citation>
    <scope>NUCLEOTIDE SEQUENCE [LARGE SCALE GENOMIC DNA]</scope>
    <source>
        <strain evidence="18 19">Q31a</strain>
    </source>
</reference>
<evidence type="ECO:0000256" key="3">
    <source>
        <dbReference type="ARBA" id="ARBA00022741"/>
    </source>
</evidence>
<comment type="function">
    <text evidence="15">Plays a critical role in recombination and DNA repair. Helps process Holliday junction intermediates to mature products by catalyzing branch migration. Has replication fork regression activity, unwinds stalled or blocked replication forks to make a HJ that can be resolved. Has a DNA unwinding activity characteristic of a DNA helicase with 3'-5' polarity.</text>
</comment>
<dbReference type="GO" id="GO:0006310">
    <property type="term" value="P:DNA recombination"/>
    <property type="evidence" value="ECO:0007669"/>
    <property type="project" value="UniProtKB-UniRule"/>
</dbReference>
<accession>A0A518FZU5</accession>
<evidence type="ECO:0000256" key="15">
    <source>
        <dbReference type="RuleBase" id="RU363016"/>
    </source>
</evidence>